<dbReference type="WormBase" id="C04H5.8b">
    <property type="protein sequence ID" value="CE48821"/>
    <property type="gene ID" value="WBGene00007316"/>
    <property type="gene designation" value="nlp-41"/>
</dbReference>
<organism evidence="1 2">
    <name type="scientific">Caenorhabditis elegans</name>
    <dbReference type="NCBI Taxonomy" id="6239"/>
    <lineage>
        <taxon>Eukaryota</taxon>
        <taxon>Metazoa</taxon>
        <taxon>Ecdysozoa</taxon>
        <taxon>Nematoda</taxon>
        <taxon>Chromadorea</taxon>
        <taxon>Rhabditida</taxon>
        <taxon>Rhabditina</taxon>
        <taxon>Rhabditomorpha</taxon>
        <taxon>Rhabditoidea</taxon>
        <taxon>Rhabditidae</taxon>
        <taxon>Peloderinae</taxon>
        <taxon>Caenorhabditis</taxon>
    </lineage>
</organism>
<keyword evidence="2" id="KW-1185">Reference proteome</keyword>
<dbReference type="GeneID" id="3564788"/>
<gene>
    <name evidence="1 3" type="primary">nlp-41</name>
    <name evidence="3" type="ORF">C04H5.8</name>
    <name evidence="1" type="ORF">CELE_C04H5.8</name>
</gene>
<dbReference type="EMBL" id="BX284602">
    <property type="protein sequence ID" value="CDH92938.1"/>
    <property type="molecule type" value="Genomic_DNA"/>
</dbReference>
<proteinExistence type="predicted"/>
<dbReference type="ExpressionAtlas" id="U4PAL5">
    <property type="expression patterns" value="baseline and differential"/>
</dbReference>
<dbReference type="AlphaFoldDB" id="U4PAL5"/>
<accession>U4PAL5</accession>
<dbReference type="SMR" id="U4PAL5"/>
<dbReference type="Bgee" id="WBGene00007316">
    <property type="expression patterns" value="Expressed in larva and 3 other cell types or tissues"/>
</dbReference>
<evidence type="ECO:0000313" key="1">
    <source>
        <dbReference type="EMBL" id="CDH92938.1"/>
    </source>
</evidence>
<name>U4PAL5_CAEEL</name>
<evidence type="ECO:0000313" key="2">
    <source>
        <dbReference type="Proteomes" id="UP000001940"/>
    </source>
</evidence>
<dbReference type="AGR" id="WB:WBGene00007316"/>
<sequence length="55" mass="6266">MDMRTVSTGDMVPTISNSDSILLKIGNFSGGAKLQERILIIYKILQNERIICRRR</sequence>
<protein>
    <submittedName>
        <fullName evidence="1">Neuropeptide-Like Protein</fullName>
    </submittedName>
</protein>
<dbReference type="HOGENOM" id="CLU_3034372_0_0_1"/>
<dbReference type="RefSeq" id="NP_001364814.1">
    <property type="nucleotide sequence ID" value="NM_001377903.2"/>
</dbReference>
<reference evidence="1 2" key="1">
    <citation type="journal article" date="1998" name="Science">
        <title>Genome sequence of the nematode C. elegans: a platform for investigating biology.</title>
        <authorList>
            <consortium name="The C. elegans sequencing consortium"/>
            <person name="Sulson J.E."/>
            <person name="Waterston R."/>
        </authorList>
    </citation>
    <scope>NUCLEOTIDE SEQUENCE [LARGE SCALE GENOMIC DNA]</scope>
    <source>
        <strain evidence="1 2">Bristol N2</strain>
    </source>
</reference>
<dbReference type="Proteomes" id="UP000001940">
    <property type="component" value="Chromosome II"/>
</dbReference>
<evidence type="ECO:0000313" key="3">
    <source>
        <dbReference type="WormBase" id="C04H5.8b"/>
    </source>
</evidence>
<dbReference type="OrthoDB" id="5841603at2759"/>
<dbReference type="CTD" id="3564788"/>